<dbReference type="Pfam" id="PF06325">
    <property type="entry name" value="PrmA"/>
    <property type="match status" value="1"/>
</dbReference>
<dbReference type="GO" id="GO:0008276">
    <property type="term" value="F:protein methyltransferase activity"/>
    <property type="evidence" value="ECO:0007669"/>
    <property type="project" value="TreeGrafter"/>
</dbReference>
<dbReference type="PANTHER" id="PTHR43648:SF1">
    <property type="entry name" value="ELECTRON TRANSFER FLAVOPROTEIN BETA SUBUNIT LYSINE METHYLTRANSFERASE"/>
    <property type="match status" value="1"/>
</dbReference>
<accession>A0A7C2XUN8</accession>
<reference evidence="3" key="1">
    <citation type="journal article" date="2020" name="mSystems">
        <title>Genome- and Community-Level Interaction Insights into Carbon Utilization and Element Cycling Functions of Hydrothermarchaeota in Hydrothermal Sediment.</title>
        <authorList>
            <person name="Zhou Z."/>
            <person name="Liu Y."/>
            <person name="Xu W."/>
            <person name="Pan J."/>
            <person name="Luo Z.H."/>
            <person name="Li M."/>
        </authorList>
    </citation>
    <scope>NUCLEOTIDE SEQUENCE [LARGE SCALE GENOMIC DNA]</scope>
    <source>
        <strain evidence="3">SpSt-1224</strain>
    </source>
</reference>
<name>A0A7C2XUN8_9BACT</name>
<keyword evidence="2" id="KW-0808">Transferase</keyword>
<dbReference type="Proteomes" id="UP000885986">
    <property type="component" value="Unassembled WGS sequence"/>
</dbReference>
<dbReference type="AlphaFoldDB" id="A0A7C2XUN8"/>
<dbReference type="EMBL" id="DSDS01000024">
    <property type="protein sequence ID" value="HET97298.1"/>
    <property type="molecule type" value="Genomic_DNA"/>
</dbReference>
<dbReference type="InterPro" id="IPR050078">
    <property type="entry name" value="Ribosomal_L11_MeTrfase_PrmA"/>
</dbReference>
<dbReference type="SUPFAM" id="SSF53335">
    <property type="entry name" value="S-adenosyl-L-methionine-dependent methyltransferases"/>
    <property type="match status" value="1"/>
</dbReference>
<gene>
    <name evidence="3" type="ORF">ENN98_01065</name>
</gene>
<comment type="caution">
    <text evidence="3">The sequence shown here is derived from an EMBL/GenBank/DDBJ whole genome shotgun (WGS) entry which is preliminary data.</text>
</comment>
<proteinExistence type="predicted"/>
<dbReference type="PANTHER" id="PTHR43648">
    <property type="entry name" value="ELECTRON TRANSFER FLAVOPROTEIN BETA SUBUNIT LYSINE METHYLTRANSFERASE"/>
    <property type="match status" value="1"/>
</dbReference>
<protein>
    <submittedName>
        <fullName evidence="3">Methyltransferase domain-containing protein</fullName>
    </submittedName>
</protein>
<organism evidence="3">
    <name type="scientific">Desulfurivibrio alkaliphilus</name>
    <dbReference type="NCBI Taxonomy" id="427923"/>
    <lineage>
        <taxon>Bacteria</taxon>
        <taxon>Pseudomonadati</taxon>
        <taxon>Thermodesulfobacteriota</taxon>
        <taxon>Desulfobulbia</taxon>
        <taxon>Desulfobulbales</taxon>
        <taxon>Desulfobulbaceae</taxon>
        <taxon>Desulfurivibrio</taxon>
    </lineage>
</organism>
<evidence type="ECO:0000256" key="1">
    <source>
        <dbReference type="ARBA" id="ARBA00022603"/>
    </source>
</evidence>
<evidence type="ECO:0000256" key="2">
    <source>
        <dbReference type="ARBA" id="ARBA00022679"/>
    </source>
</evidence>
<sequence>MLQPPYTAYERLYTYHLDLPELPEIEDPDLIGVWLEDESAILFFHRPKERLIAELCRRTGAGLIYQADLAYDEWEAGREIAPFTVAGLSVAPVWAAQEAEIKLDPSVIFGSGFHPSTRLCLEMLLKYLAAPESKITSALDLGCGTGLLGIAAARRGVAQVVGIDHNPLACKVAQANCRRNGVAKRVTIRQGDLRQGCPDTGGFDLVIANLYQGLMAELFAREAFWQARFHILAGFITPMEEKLLAAVPGSRVRFLERNSRDRWCVWVLANRVRGF</sequence>
<dbReference type="CDD" id="cd02440">
    <property type="entry name" value="AdoMet_MTases"/>
    <property type="match status" value="1"/>
</dbReference>
<dbReference type="InterPro" id="IPR029063">
    <property type="entry name" value="SAM-dependent_MTases_sf"/>
</dbReference>
<dbReference type="Gene3D" id="3.40.50.150">
    <property type="entry name" value="Vaccinia Virus protein VP39"/>
    <property type="match status" value="1"/>
</dbReference>
<evidence type="ECO:0000313" key="3">
    <source>
        <dbReference type="EMBL" id="HET97298.1"/>
    </source>
</evidence>
<keyword evidence="1 3" id="KW-0489">Methyltransferase</keyword>
<dbReference type="GO" id="GO:0032259">
    <property type="term" value="P:methylation"/>
    <property type="evidence" value="ECO:0007669"/>
    <property type="project" value="UniProtKB-KW"/>
</dbReference>